<dbReference type="Proteomes" id="UP000198356">
    <property type="component" value="Unassembled WGS sequence"/>
</dbReference>
<accession>A0A239HFZ7</accession>
<evidence type="ECO:0000313" key="1">
    <source>
        <dbReference type="EMBL" id="SNS80071.1"/>
    </source>
</evidence>
<proteinExistence type="predicted"/>
<dbReference type="AlphaFoldDB" id="A0A239HFZ7"/>
<organism evidence="1 2">
    <name type="scientific">Granulicella rosea</name>
    <dbReference type="NCBI Taxonomy" id="474952"/>
    <lineage>
        <taxon>Bacteria</taxon>
        <taxon>Pseudomonadati</taxon>
        <taxon>Acidobacteriota</taxon>
        <taxon>Terriglobia</taxon>
        <taxon>Terriglobales</taxon>
        <taxon>Acidobacteriaceae</taxon>
        <taxon>Granulicella</taxon>
    </lineage>
</organism>
<reference evidence="1 2" key="1">
    <citation type="submission" date="2017-06" db="EMBL/GenBank/DDBJ databases">
        <authorList>
            <person name="Kim H.J."/>
            <person name="Triplett B.A."/>
        </authorList>
    </citation>
    <scope>NUCLEOTIDE SEQUENCE [LARGE SCALE GENOMIC DNA]</scope>
    <source>
        <strain evidence="1 2">DSM 18704</strain>
    </source>
</reference>
<evidence type="ECO:0000313" key="2">
    <source>
        <dbReference type="Proteomes" id="UP000198356"/>
    </source>
</evidence>
<name>A0A239HFZ7_9BACT</name>
<dbReference type="RefSeq" id="WP_142988271.1">
    <property type="nucleotide sequence ID" value="NZ_FZOU01000002.1"/>
</dbReference>
<dbReference type="EMBL" id="FZOU01000002">
    <property type="protein sequence ID" value="SNS80071.1"/>
    <property type="molecule type" value="Genomic_DNA"/>
</dbReference>
<sequence length="181" mass="20682">MSKVLPTPKTMKKKAQMEYVLSQYRLAHPNTDPAIEPHLVAPWAIKKGIIIPRIVTQEDVLRRDLSTHLKSEHVTDPQDRRVRKNHSIPVEVQTQDGVKRRSKWYSIFEAPAPHMHLSLALRRSMALSDCQQLDLDLRSYNDNNIHSAVVPKLDYNFNLDIEEASLPTTYPAAPPDDADES</sequence>
<dbReference type="OrthoDB" id="287836at2"/>
<gene>
    <name evidence="1" type="ORF">SAMN05421770_102383</name>
</gene>
<keyword evidence="2" id="KW-1185">Reference proteome</keyword>
<protein>
    <submittedName>
        <fullName evidence="1">Uncharacterized protein</fullName>
    </submittedName>
</protein>